<dbReference type="Proteomes" id="UP000321089">
    <property type="component" value="Unassembled WGS sequence"/>
</dbReference>
<accession>A0A0Q1DEW1</accession>
<dbReference type="PRINTS" id="PR00032">
    <property type="entry name" value="HTHARAC"/>
</dbReference>
<dbReference type="SUPFAM" id="SSF51215">
    <property type="entry name" value="Regulatory protein AraC"/>
    <property type="match status" value="1"/>
</dbReference>
<dbReference type="PROSITE" id="PS01124">
    <property type="entry name" value="HTH_ARAC_FAMILY_2"/>
    <property type="match status" value="1"/>
</dbReference>
<keyword evidence="3" id="KW-0804">Transcription</keyword>
<comment type="caution">
    <text evidence="5">The sequence shown here is derived from an EMBL/GenBank/DDBJ whole genome shotgun (WGS) entry which is preliminary data.</text>
</comment>
<proteinExistence type="predicted"/>
<dbReference type="SUPFAM" id="SSF46689">
    <property type="entry name" value="Homeodomain-like"/>
    <property type="match status" value="2"/>
</dbReference>
<dbReference type="PROSITE" id="PS00041">
    <property type="entry name" value="HTH_ARAC_FAMILY_1"/>
    <property type="match status" value="1"/>
</dbReference>
<evidence type="ECO:0000313" key="5">
    <source>
        <dbReference type="EMBL" id="GEQ21624.1"/>
    </source>
</evidence>
<reference evidence="6 8" key="2">
    <citation type="submission" date="2020-01" db="EMBL/GenBank/DDBJ databases">
        <title>Genome sequence of a 1,3-propanediol producer, Clostridium butyricum S3.</title>
        <authorList>
            <person name="Zhou J."/>
        </authorList>
    </citation>
    <scope>NUCLEOTIDE SEQUENCE [LARGE SCALE GENOMIC DNA]</scope>
    <source>
        <strain evidence="6 8">S3</strain>
    </source>
</reference>
<dbReference type="InterPro" id="IPR037923">
    <property type="entry name" value="HTH-like"/>
</dbReference>
<dbReference type="InterPro" id="IPR003313">
    <property type="entry name" value="AraC-bd"/>
</dbReference>
<dbReference type="Pfam" id="PF02311">
    <property type="entry name" value="AraC_binding"/>
    <property type="match status" value="1"/>
</dbReference>
<evidence type="ECO:0000259" key="4">
    <source>
        <dbReference type="PROSITE" id="PS01124"/>
    </source>
</evidence>
<dbReference type="PANTHER" id="PTHR43280">
    <property type="entry name" value="ARAC-FAMILY TRANSCRIPTIONAL REGULATOR"/>
    <property type="match status" value="1"/>
</dbReference>
<dbReference type="Gene3D" id="2.60.120.10">
    <property type="entry name" value="Jelly Rolls"/>
    <property type="match status" value="1"/>
</dbReference>
<keyword evidence="2" id="KW-0238">DNA-binding</keyword>
<dbReference type="SMART" id="SM00342">
    <property type="entry name" value="HTH_ARAC"/>
    <property type="match status" value="1"/>
</dbReference>
<dbReference type="Gene3D" id="1.10.10.60">
    <property type="entry name" value="Homeodomain-like"/>
    <property type="match status" value="2"/>
</dbReference>
<evidence type="ECO:0000256" key="1">
    <source>
        <dbReference type="ARBA" id="ARBA00023015"/>
    </source>
</evidence>
<evidence type="ECO:0000256" key="2">
    <source>
        <dbReference type="ARBA" id="ARBA00023125"/>
    </source>
</evidence>
<evidence type="ECO:0000313" key="7">
    <source>
        <dbReference type="Proteomes" id="UP000321089"/>
    </source>
</evidence>
<dbReference type="InterPro" id="IPR020449">
    <property type="entry name" value="Tscrpt_reg_AraC-type_HTH"/>
</dbReference>
<dbReference type="InterPro" id="IPR009057">
    <property type="entry name" value="Homeodomain-like_sf"/>
</dbReference>
<dbReference type="PANTHER" id="PTHR43280:SF28">
    <property type="entry name" value="HTH-TYPE TRANSCRIPTIONAL ACTIVATOR RHAS"/>
    <property type="match status" value="1"/>
</dbReference>
<protein>
    <submittedName>
        <fullName evidence="5">AraC family transcriptional regulator</fullName>
    </submittedName>
    <submittedName>
        <fullName evidence="6">Helix-turn-helix domain-containing protein</fullName>
    </submittedName>
</protein>
<organism evidence="5 7">
    <name type="scientific">Clostridium butyricum</name>
    <dbReference type="NCBI Taxonomy" id="1492"/>
    <lineage>
        <taxon>Bacteria</taxon>
        <taxon>Bacillati</taxon>
        <taxon>Bacillota</taxon>
        <taxon>Clostridia</taxon>
        <taxon>Eubacteriales</taxon>
        <taxon>Clostridiaceae</taxon>
        <taxon>Clostridium</taxon>
    </lineage>
</organism>
<evidence type="ECO:0000313" key="8">
    <source>
        <dbReference type="Proteomes" id="UP000474042"/>
    </source>
</evidence>
<dbReference type="Pfam" id="PF12833">
    <property type="entry name" value="HTH_18"/>
    <property type="match status" value="1"/>
</dbReference>
<dbReference type="Proteomes" id="UP000474042">
    <property type="component" value="Unassembled WGS sequence"/>
</dbReference>
<dbReference type="InterPro" id="IPR014710">
    <property type="entry name" value="RmlC-like_jellyroll"/>
</dbReference>
<gene>
    <name evidence="5" type="ORF">CBU02nite_21300</name>
    <name evidence="6" type="ORF">GND98_019170</name>
</gene>
<dbReference type="GO" id="GO:0043565">
    <property type="term" value="F:sequence-specific DNA binding"/>
    <property type="evidence" value="ECO:0007669"/>
    <property type="project" value="InterPro"/>
</dbReference>
<dbReference type="GO" id="GO:0003700">
    <property type="term" value="F:DNA-binding transcription factor activity"/>
    <property type="evidence" value="ECO:0007669"/>
    <property type="project" value="InterPro"/>
</dbReference>
<evidence type="ECO:0000256" key="3">
    <source>
        <dbReference type="ARBA" id="ARBA00023163"/>
    </source>
</evidence>
<evidence type="ECO:0000313" key="6">
    <source>
        <dbReference type="EMBL" id="NAS19886.1"/>
    </source>
</evidence>
<dbReference type="EMBL" id="WOFV02000120">
    <property type="protein sequence ID" value="NAS19886.1"/>
    <property type="molecule type" value="Genomic_DNA"/>
</dbReference>
<name>A0A0Q1DEW1_CLOBU</name>
<reference evidence="5 7" key="1">
    <citation type="submission" date="2019-07" db="EMBL/GenBank/DDBJ databases">
        <title>Whole genome shotgun sequence of Clostridium butyricum NBRC 3858.</title>
        <authorList>
            <person name="Hosoyama A."/>
            <person name="Uohara A."/>
            <person name="Ohji S."/>
            <person name="Ichikawa N."/>
        </authorList>
    </citation>
    <scope>NUCLEOTIDE SEQUENCE [LARGE SCALE GENOMIC DNA]</scope>
    <source>
        <strain evidence="5 7">NBRC 3858</strain>
    </source>
</reference>
<feature type="domain" description="HTH araC/xylS-type" evidence="4">
    <location>
        <begin position="183"/>
        <end position="281"/>
    </location>
</feature>
<dbReference type="InterPro" id="IPR018062">
    <property type="entry name" value="HTH_AraC-typ_CS"/>
</dbReference>
<sequence length="284" mass="33294">MCNVGISIEKFNPEVLYSIYCTTSDTFEGNYHCHDFIEFSYVVSGNVNYKIDDKFYLIKEKTLLPFNAGVYHHEYFTKGINSNLKELHVGFRNLKIDGLPLNHILKNSSTVPMQFNQYGEDFHKCCLEIIEEHECSEIGKELVLKSLVMKLIALFLKETNYVKNTKKLKQYSLPFYDKSNIVEIIIDYFEKNYMNNISLNDISKNMYISSVYISKTFKEKTGESPINYLINLRLQKAKDLLLETEMPVKIIAQSVGYSDAYYFSKLFKKYYEYSPNKYRSINSK</sequence>
<dbReference type="InterPro" id="IPR018060">
    <property type="entry name" value="HTH_AraC"/>
</dbReference>
<dbReference type="AlphaFoldDB" id="A0A0Q1DEW1"/>
<dbReference type="RefSeq" id="WP_002581664.1">
    <property type="nucleotide sequence ID" value="NZ_BKBC01000027.1"/>
</dbReference>
<dbReference type="EMBL" id="BKBC01000027">
    <property type="protein sequence ID" value="GEQ21624.1"/>
    <property type="molecule type" value="Genomic_DNA"/>
</dbReference>
<keyword evidence="1" id="KW-0805">Transcription regulation</keyword>